<organism evidence="9">
    <name type="scientific">freshwater metagenome</name>
    <dbReference type="NCBI Taxonomy" id="449393"/>
    <lineage>
        <taxon>unclassified sequences</taxon>
        <taxon>metagenomes</taxon>
        <taxon>ecological metagenomes</taxon>
    </lineage>
</organism>
<dbReference type="PANTHER" id="PTHR18964:SF173">
    <property type="entry name" value="GLUCOKINASE"/>
    <property type="match status" value="1"/>
</dbReference>
<dbReference type="PROSITE" id="PS01125">
    <property type="entry name" value="ROK"/>
    <property type="match status" value="1"/>
</dbReference>
<keyword evidence="6" id="KW-0418">Kinase</keyword>
<dbReference type="AlphaFoldDB" id="A0A6J7IPZ4"/>
<keyword evidence="7" id="KW-0067">ATP-binding</keyword>
<dbReference type="Pfam" id="PF00480">
    <property type="entry name" value="ROK"/>
    <property type="match status" value="1"/>
</dbReference>
<keyword evidence="4" id="KW-0808">Transferase</keyword>
<name>A0A6J7IPZ4_9ZZZZ</name>
<sequence length="315" mass="32017">MTLSIGIDVGGTKVLGGVVDESGKILETLRLETPREGGSALTQTIVDVAHQLLAKYPAESVGISAAGLVSSDRRTMLATPNIADWNGAPLGDQLTELIGLPVVLENDANAAAWGEARFGAGNGEGNLLLIIVGTGIGGGFLLNGQIYRGAYGVAAEIGHMRVVPEGHLCGCGARGCFEQYASGTAMLRHAREAISASPDLARNLLARGDGTVHGLTGSHITQAAQAGDSVALAALNTTGQWLGAGISSLAMILNPAVVVISGGAIAAGELLLAPAREMALRKLPFRGKHPETQIVAATLGNQAGLVGASDLARQK</sequence>
<dbReference type="InterPro" id="IPR004654">
    <property type="entry name" value="ROK_glcA"/>
</dbReference>
<reference evidence="9" key="1">
    <citation type="submission" date="2020-05" db="EMBL/GenBank/DDBJ databases">
        <authorList>
            <person name="Chiriac C."/>
            <person name="Salcher M."/>
            <person name="Ghai R."/>
            <person name="Kavagutti S V."/>
        </authorList>
    </citation>
    <scope>NUCLEOTIDE SEQUENCE</scope>
</reference>
<evidence type="ECO:0000256" key="1">
    <source>
        <dbReference type="ARBA" id="ARBA00006479"/>
    </source>
</evidence>
<evidence type="ECO:0000256" key="8">
    <source>
        <dbReference type="ARBA" id="ARBA00032386"/>
    </source>
</evidence>
<dbReference type="InterPro" id="IPR043129">
    <property type="entry name" value="ATPase_NBD"/>
</dbReference>
<dbReference type="SUPFAM" id="SSF53067">
    <property type="entry name" value="Actin-like ATPase domain"/>
    <property type="match status" value="1"/>
</dbReference>
<dbReference type="PANTHER" id="PTHR18964">
    <property type="entry name" value="ROK (REPRESSOR, ORF, KINASE) FAMILY"/>
    <property type="match status" value="1"/>
</dbReference>
<dbReference type="InterPro" id="IPR000600">
    <property type="entry name" value="ROK"/>
</dbReference>
<dbReference type="Gene3D" id="3.30.420.40">
    <property type="match status" value="2"/>
</dbReference>
<dbReference type="InterPro" id="IPR049874">
    <property type="entry name" value="ROK_cs"/>
</dbReference>
<dbReference type="GO" id="GO:0004340">
    <property type="term" value="F:glucokinase activity"/>
    <property type="evidence" value="ECO:0007669"/>
    <property type="project" value="UniProtKB-EC"/>
</dbReference>
<evidence type="ECO:0000256" key="5">
    <source>
        <dbReference type="ARBA" id="ARBA00022741"/>
    </source>
</evidence>
<keyword evidence="5" id="KW-0547">Nucleotide-binding</keyword>
<accession>A0A6J7IPZ4</accession>
<protein>
    <recommendedName>
        <fullName evidence="3">Glucokinase</fullName>
        <ecNumber evidence="2">2.7.1.2</ecNumber>
    </recommendedName>
    <alternativeName>
        <fullName evidence="8">Glucose kinase</fullName>
    </alternativeName>
</protein>
<dbReference type="CDD" id="cd24061">
    <property type="entry name" value="ASKHA_NBD_ROK_SgGLK-like"/>
    <property type="match status" value="1"/>
</dbReference>
<evidence type="ECO:0000256" key="4">
    <source>
        <dbReference type="ARBA" id="ARBA00022679"/>
    </source>
</evidence>
<comment type="similarity">
    <text evidence="1">Belongs to the ROK (NagC/XylR) family.</text>
</comment>
<evidence type="ECO:0000256" key="6">
    <source>
        <dbReference type="ARBA" id="ARBA00022777"/>
    </source>
</evidence>
<dbReference type="GO" id="GO:0005737">
    <property type="term" value="C:cytoplasm"/>
    <property type="evidence" value="ECO:0007669"/>
    <property type="project" value="InterPro"/>
</dbReference>
<dbReference type="GO" id="GO:0006096">
    <property type="term" value="P:glycolytic process"/>
    <property type="evidence" value="ECO:0007669"/>
    <property type="project" value="InterPro"/>
</dbReference>
<dbReference type="NCBIfam" id="TIGR00744">
    <property type="entry name" value="ROK_glcA_fam"/>
    <property type="match status" value="1"/>
</dbReference>
<dbReference type="EMBL" id="CAFBNG010000016">
    <property type="protein sequence ID" value="CAB4932791.1"/>
    <property type="molecule type" value="Genomic_DNA"/>
</dbReference>
<evidence type="ECO:0000256" key="7">
    <source>
        <dbReference type="ARBA" id="ARBA00022840"/>
    </source>
</evidence>
<dbReference type="EC" id="2.7.1.2" evidence="2"/>
<gene>
    <name evidence="9" type="ORF">UFOPK3774_00160</name>
    <name evidence="10" type="ORF">UFOPK4049_00098</name>
</gene>
<evidence type="ECO:0000313" key="9">
    <source>
        <dbReference type="EMBL" id="CAB4932791.1"/>
    </source>
</evidence>
<evidence type="ECO:0000256" key="2">
    <source>
        <dbReference type="ARBA" id="ARBA00012323"/>
    </source>
</evidence>
<evidence type="ECO:0000256" key="3">
    <source>
        <dbReference type="ARBA" id="ARBA00014701"/>
    </source>
</evidence>
<dbReference type="GO" id="GO:0005524">
    <property type="term" value="F:ATP binding"/>
    <property type="evidence" value="ECO:0007669"/>
    <property type="project" value="UniProtKB-KW"/>
</dbReference>
<evidence type="ECO:0000313" key="10">
    <source>
        <dbReference type="EMBL" id="CAB4995511.1"/>
    </source>
</evidence>
<proteinExistence type="inferred from homology"/>
<dbReference type="EMBL" id="CAFBPB010000005">
    <property type="protein sequence ID" value="CAB4995511.1"/>
    <property type="molecule type" value="Genomic_DNA"/>
</dbReference>